<dbReference type="PANTHER" id="PTHR34135:SF2">
    <property type="entry name" value="LYSOZYME"/>
    <property type="match status" value="1"/>
</dbReference>
<dbReference type="Gene3D" id="3.20.20.80">
    <property type="entry name" value="Glycosidases"/>
    <property type="match status" value="1"/>
</dbReference>
<dbReference type="InterPro" id="IPR022263">
    <property type="entry name" value="KxYKxGKxW"/>
</dbReference>
<keyword evidence="6" id="KW-0472">Membrane</keyword>
<evidence type="ECO:0000313" key="7">
    <source>
        <dbReference type="EMBL" id="SCB72984.1"/>
    </source>
</evidence>
<evidence type="ECO:0000256" key="2">
    <source>
        <dbReference type="ARBA" id="ARBA00022729"/>
    </source>
</evidence>
<dbReference type="InterPro" id="IPR018337">
    <property type="entry name" value="Cell_wall/Cho-bd_repeat"/>
</dbReference>
<dbReference type="RefSeq" id="WP_159426628.1">
    <property type="nucleotide sequence ID" value="NZ_BJEE01000002.1"/>
</dbReference>
<dbReference type="PANTHER" id="PTHR34135">
    <property type="entry name" value="LYSOZYME"/>
    <property type="match status" value="1"/>
</dbReference>
<feature type="repeat" description="Cell wall-binding" evidence="4">
    <location>
        <begin position="520"/>
        <end position="539"/>
    </location>
</feature>
<evidence type="ECO:0000256" key="3">
    <source>
        <dbReference type="ARBA" id="ARBA00022737"/>
    </source>
</evidence>
<dbReference type="EMBL" id="FMAO01000001">
    <property type="protein sequence ID" value="SCB72984.1"/>
    <property type="molecule type" value="Genomic_DNA"/>
</dbReference>
<feature type="compositionally biased region" description="Polar residues" evidence="5">
    <location>
        <begin position="191"/>
        <end position="202"/>
    </location>
</feature>
<keyword evidence="2" id="KW-0732">Signal</keyword>
<reference evidence="8" key="1">
    <citation type="submission" date="2016-08" db="EMBL/GenBank/DDBJ databases">
        <authorList>
            <person name="Varghese N."/>
            <person name="Submissions Spin"/>
        </authorList>
    </citation>
    <scope>NUCLEOTIDE SEQUENCE [LARGE SCALE GENOMIC DNA]</scope>
    <source>
        <strain evidence="8">R-53094</strain>
    </source>
</reference>
<accession>A0A1C3YSB3</accession>
<dbReference type="InterPro" id="IPR002053">
    <property type="entry name" value="Glyco_hydro_25"/>
</dbReference>
<feature type="region of interest" description="Disordered" evidence="5">
    <location>
        <begin position="158"/>
        <end position="241"/>
    </location>
</feature>
<keyword evidence="6" id="KW-1133">Transmembrane helix</keyword>
<organism evidence="7 8">
    <name type="scientific">Weissella bombi</name>
    <dbReference type="NCBI Taxonomy" id="1505725"/>
    <lineage>
        <taxon>Bacteria</taxon>
        <taxon>Bacillati</taxon>
        <taxon>Bacillota</taxon>
        <taxon>Bacilli</taxon>
        <taxon>Lactobacillales</taxon>
        <taxon>Lactobacillaceae</taxon>
        <taxon>Weissella</taxon>
    </lineage>
</organism>
<evidence type="ECO:0000256" key="4">
    <source>
        <dbReference type="PROSITE-ProRule" id="PRU00591"/>
    </source>
</evidence>
<dbReference type="Proteomes" id="UP000199268">
    <property type="component" value="Unassembled WGS sequence"/>
</dbReference>
<dbReference type="PROSITE" id="PS51170">
    <property type="entry name" value="CW"/>
    <property type="match status" value="1"/>
</dbReference>
<dbReference type="STRING" id="1505725.GA0061074_101101"/>
<feature type="compositionally biased region" description="Polar residues" evidence="5">
    <location>
        <begin position="158"/>
        <end position="168"/>
    </location>
</feature>
<evidence type="ECO:0000256" key="6">
    <source>
        <dbReference type="SAM" id="Phobius"/>
    </source>
</evidence>
<dbReference type="PROSITE" id="PS51904">
    <property type="entry name" value="GLYCOSYL_HYDROL_F25_2"/>
    <property type="match status" value="1"/>
</dbReference>
<feature type="compositionally biased region" description="Polar residues" evidence="5">
    <location>
        <begin position="132"/>
        <end position="143"/>
    </location>
</feature>
<feature type="compositionally biased region" description="Low complexity" evidence="5">
    <location>
        <begin position="172"/>
        <end position="188"/>
    </location>
</feature>
<keyword evidence="3" id="KW-0677">Repeat</keyword>
<protein>
    <submittedName>
        <fullName evidence="7">KxYKxGKxW signal peptide containing protein</fullName>
    </submittedName>
</protein>
<name>A0A1C3YSB3_9LACO</name>
<proteinExistence type="inferred from homology"/>
<keyword evidence="6" id="KW-0812">Transmembrane</keyword>
<feature type="compositionally biased region" description="Polar residues" evidence="5">
    <location>
        <begin position="224"/>
        <end position="234"/>
    </location>
</feature>
<evidence type="ECO:0000256" key="1">
    <source>
        <dbReference type="ARBA" id="ARBA00010646"/>
    </source>
</evidence>
<comment type="similarity">
    <text evidence="1">Belongs to the glycosyl hydrolase 25 family.</text>
</comment>
<dbReference type="SUPFAM" id="SSF69360">
    <property type="entry name" value="Cell wall binding repeat"/>
    <property type="match status" value="1"/>
</dbReference>
<feature type="compositionally biased region" description="Polar residues" evidence="5">
    <location>
        <begin position="88"/>
        <end position="122"/>
    </location>
</feature>
<sequence>MIQSIEKKHYKMYKAGKVWIYGAISSLTMFATSTVVNTQVLADSVTKETETSAVVTSKVDTMVAQNQAIKVQTIQGSQTSHDKDSNKANDSATGQQNDQISENNAIANTTVSVSGSENTQKANDNEPVQEAGSGNDQLNQDTLGNDENQVVANHNGQQSDQMNANQDNSQEDSASNDTNTNITSNDETSNIEEATQPNNNDLTDSDNSKLVPNDSQKQSEKSKVAQSSTNNQNVNKREKIISPRAGVPNIVAGQPKMPRIDFVDISSWNGGLSVADFLKLKAYGVKGVIVKLTQGTNYLNPYARIQIANARVAKLQIAVYHYATYNSQNRAVVEANYFLQNIRKLGLANNTLLVDDLEDTLTQVGNVTANALAFRNQLLAAGFTRQMLYTSPNYINVTGLNVQSFGAKNIWMASYPYNPDGKNPWYTQYGAWQWNSQTTFPGIAGIFDVSMDYGSPFFKNQTGYLNDGTGWKWLENGQPYTGFRHYMGTYYWFNNGVRQDNQWESAWGYKYYVGNDGRAMQGFQWINGKQYYFGDNGTYYARTNQFIQKGDETYYANQQGALTLCQGYIKTQNGWRWFESGKTYTGFRHYMGTYYWFNNGVRQDNQWENAWGYKYYVGNDGRAMQGFKWINGQQYYFGDNGTYYVRTNQFVRKGNELYYANQQGVLTLWKG</sequence>
<feature type="region of interest" description="Disordered" evidence="5">
    <location>
        <begin position="73"/>
        <end position="143"/>
    </location>
</feature>
<keyword evidence="8" id="KW-1185">Reference proteome</keyword>
<dbReference type="GO" id="GO:0016998">
    <property type="term" value="P:cell wall macromolecule catabolic process"/>
    <property type="evidence" value="ECO:0007669"/>
    <property type="project" value="InterPro"/>
</dbReference>
<evidence type="ECO:0000256" key="5">
    <source>
        <dbReference type="SAM" id="MobiDB-lite"/>
    </source>
</evidence>
<dbReference type="GO" id="GO:0016052">
    <property type="term" value="P:carbohydrate catabolic process"/>
    <property type="evidence" value="ECO:0007669"/>
    <property type="project" value="TreeGrafter"/>
</dbReference>
<dbReference type="SUPFAM" id="SSF51445">
    <property type="entry name" value="(Trans)glycosidases"/>
    <property type="match status" value="1"/>
</dbReference>
<feature type="transmembrane region" description="Helical" evidence="6">
    <location>
        <begin position="18"/>
        <end position="36"/>
    </location>
</feature>
<dbReference type="Gene3D" id="2.10.270.10">
    <property type="entry name" value="Cholin Binding"/>
    <property type="match status" value="2"/>
</dbReference>
<dbReference type="GO" id="GO:0003796">
    <property type="term" value="F:lysozyme activity"/>
    <property type="evidence" value="ECO:0007669"/>
    <property type="project" value="InterPro"/>
</dbReference>
<dbReference type="NCBIfam" id="TIGR03715">
    <property type="entry name" value="KxYKxGKxW"/>
    <property type="match status" value="1"/>
</dbReference>
<dbReference type="InterPro" id="IPR017853">
    <property type="entry name" value="GH"/>
</dbReference>
<dbReference type="AlphaFoldDB" id="A0A1C3YSB3"/>
<gene>
    <name evidence="7" type="ORF">GA0061074_101101</name>
</gene>
<dbReference type="Pfam" id="PF01183">
    <property type="entry name" value="Glyco_hydro_25"/>
    <property type="match status" value="1"/>
</dbReference>
<dbReference type="GO" id="GO:0009253">
    <property type="term" value="P:peptidoglycan catabolic process"/>
    <property type="evidence" value="ECO:0007669"/>
    <property type="project" value="InterPro"/>
</dbReference>
<evidence type="ECO:0000313" key="8">
    <source>
        <dbReference type="Proteomes" id="UP000199268"/>
    </source>
</evidence>
<dbReference type="Pfam" id="PF19258">
    <property type="entry name" value="KxYKxGKxW_sig"/>
    <property type="match status" value="1"/>
</dbReference>